<evidence type="ECO:0000256" key="4">
    <source>
        <dbReference type="ARBA" id="ARBA00022692"/>
    </source>
</evidence>
<evidence type="ECO:0000256" key="2">
    <source>
        <dbReference type="ARBA" id="ARBA00005441"/>
    </source>
</evidence>
<dbReference type="GO" id="GO:0005886">
    <property type="term" value="C:plasma membrane"/>
    <property type="evidence" value="ECO:0007669"/>
    <property type="project" value="TreeGrafter"/>
</dbReference>
<evidence type="ECO:0000313" key="11">
    <source>
        <dbReference type="EMBL" id="CAI5708662.1"/>
    </source>
</evidence>
<evidence type="ECO:0000256" key="8">
    <source>
        <dbReference type="ARBA" id="ARBA00023136"/>
    </source>
</evidence>
<keyword evidence="12" id="KW-1185">Reference proteome</keyword>
<evidence type="ECO:0000256" key="1">
    <source>
        <dbReference type="ARBA" id="ARBA00004141"/>
    </source>
</evidence>
<evidence type="ECO:0000256" key="3">
    <source>
        <dbReference type="ARBA" id="ARBA00022679"/>
    </source>
</evidence>
<feature type="transmembrane region" description="Helical" evidence="9">
    <location>
        <begin position="69"/>
        <end position="91"/>
    </location>
</feature>
<keyword evidence="7" id="KW-0443">Lipid metabolism</keyword>
<feature type="transmembrane region" description="Helical" evidence="9">
    <location>
        <begin position="141"/>
        <end position="160"/>
    </location>
</feature>
<keyword evidence="3" id="KW-0808">Transferase</keyword>
<evidence type="ECO:0000256" key="9">
    <source>
        <dbReference type="SAM" id="Phobius"/>
    </source>
</evidence>
<dbReference type="EMBL" id="CANTFL010000016">
    <property type="protein sequence ID" value="CAI5708662.1"/>
    <property type="molecule type" value="Genomic_DNA"/>
</dbReference>
<evidence type="ECO:0000256" key="5">
    <source>
        <dbReference type="ARBA" id="ARBA00022919"/>
    </source>
</evidence>
<dbReference type="GO" id="GO:0046513">
    <property type="term" value="P:ceramide biosynthetic process"/>
    <property type="evidence" value="ECO:0007669"/>
    <property type="project" value="TreeGrafter"/>
</dbReference>
<accession>A0AAV0SXR9</accession>
<evidence type="ECO:0000259" key="10">
    <source>
        <dbReference type="Pfam" id="PF14360"/>
    </source>
</evidence>
<comment type="caution">
    <text evidence="11">The sequence shown here is derived from an EMBL/GenBank/DDBJ whole genome shotgun (WGS) entry which is preliminary data.</text>
</comment>
<comment type="subcellular location">
    <subcellularLocation>
        <location evidence="1">Membrane</location>
        <topology evidence="1">Multi-pass membrane protein</topology>
    </subcellularLocation>
</comment>
<comment type="similarity">
    <text evidence="2">Belongs to the sphingomyelin synthase family.</text>
</comment>
<name>A0AAV0SXR9_HYABA</name>
<evidence type="ECO:0000256" key="7">
    <source>
        <dbReference type="ARBA" id="ARBA00023098"/>
    </source>
</evidence>
<keyword evidence="8 9" id="KW-0472">Membrane</keyword>
<organism evidence="11 12">
    <name type="scientific">Hyaloperonospora brassicae</name>
    <name type="common">Brassica downy mildew</name>
    <name type="synonym">Peronospora brassicae</name>
    <dbReference type="NCBI Taxonomy" id="162125"/>
    <lineage>
        <taxon>Eukaryota</taxon>
        <taxon>Sar</taxon>
        <taxon>Stramenopiles</taxon>
        <taxon>Oomycota</taxon>
        <taxon>Peronosporomycetes</taxon>
        <taxon>Peronosporales</taxon>
        <taxon>Peronosporaceae</taxon>
        <taxon>Hyaloperonospora</taxon>
    </lineage>
</organism>
<gene>
    <name evidence="11" type="ORF">HBR001_LOCUS132</name>
</gene>
<dbReference type="PANTHER" id="PTHR21290">
    <property type="entry name" value="SPHINGOMYELIN SYNTHETASE"/>
    <property type="match status" value="1"/>
</dbReference>
<feature type="domain" description="Sphingomyelin synthase-like" evidence="10">
    <location>
        <begin position="274"/>
        <end position="353"/>
    </location>
</feature>
<dbReference type="GO" id="GO:0000139">
    <property type="term" value="C:Golgi membrane"/>
    <property type="evidence" value="ECO:0007669"/>
    <property type="project" value="TreeGrafter"/>
</dbReference>
<dbReference type="PANTHER" id="PTHR21290:SF62">
    <property type="entry name" value="PHOSPHATIDYLINOSITOL:CERAMIDE INOSITOLPHOSPHOTRANSFERASE 1-RELATED"/>
    <property type="match status" value="1"/>
</dbReference>
<evidence type="ECO:0000256" key="6">
    <source>
        <dbReference type="ARBA" id="ARBA00022989"/>
    </source>
</evidence>
<feature type="transmembrane region" description="Helical" evidence="9">
    <location>
        <begin position="103"/>
        <end position="120"/>
    </location>
</feature>
<dbReference type="GO" id="GO:0033188">
    <property type="term" value="F:sphingomyelin synthase activity"/>
    <property type="evidence" value="ECO:0007669"/>
    <property type="project" value="TreeGrafter"/>
</dbReference>
<reference evidence="11" key="1">
    <citation type="submission" date="2022-12" db="EMBL/GenBank/DDBJ databases">
        <authorList>
            <person name="Webb A."/>
        </authorList>
    </citation>
    <scope>NUCLEOTIDE SEQUENCE</scope>
    <source>
        <strain evidence="11">Hp1</strain>
    </source>
</reference>
<dbReference type="Pfam" id="PF14360">
    <property type="entry name" value="PAP2_C"/>
    <property type="match status" value="1"/>
</dbReference>
<protein>
    <recommendedName>
        <fullName evidence="10">Sphingomyelin synthase-like domain-containing protein</fullName>
    </recommendedName>
</protein>
<keyword evidence="6 9" id="KW-1133">Transmembrane helix</keyword>
<sequence>MTSYLPFARANPLRTKRKMSGPAGPWTPLDATDADLWPATGDATVDGGGGCSPRRESCESVDYRELVRFVLFALFMVADVGLGVTIWVSFFKFVVDPNQHRSRAIWGGVWLLLAGSFFYVRRVVRSRVDVHLRGMMDHAEIFVATSLAMVFSVNIAFYLHEPTTTPLRDLGFMLIPEQGLHSKWRPVSDVLTAGMPVVFLLQTALMTRANRCRIVSSFFRTATVCYFLRMLTISVTSLPGPAPHCRAGSPDYFPPTTWIDIVTSVGPIYGKYNSCGDLIFSGHMAYTTSAVLLYLRTLDRNFASHTWSKMRWACGMAYVTVLAVLCVAGRKHYTVDVVLGLIISTLVFFHFEHSWVPLCFQVPHGLLPLGDMQLVYSSQFQKRCSMDVTDEALNELDDAGEDGESRRLLKSHASTYDQVQLVC</sequence>
<evidence type="ECO:0000313" key="12">
    <source>
        <dbReference type="Proteomes" id="UP001162031"/>
    </source>
</evidence>
<dbReference type="InterPro" id="IPR045221">
    <property type="entry name" value="Sphingomyelin_synth-like"/>
</dbReference>
<dbReference type="GO" id="GO:0005789">
    <property type="term" value="C:endoplasmic reticulum membrane"/>
    <property type="evidence" value="ECO:0007669"/>
    <property type="project" value="TreeGrafter"/>
</dbReference>
<proteinExistence type="inferred from homology"/>
<dbReference type="Proteomes" id="UP001162031">
    <property type="component" value="Unassembled WGS sequence"/>
</dbReference>
<keyword evidence="5" id="KW-0746">Sphingolipid metabolism</keyword>
<keyword evidence="4 9" id="KW-0812">Transmembrane</keyword>
<dbReference type="InterPro" id="IPR025749">
    <property type="entry name" value="Sphingomyelin_synth-like_dom"/>
</dbReference>
<dbReference type="AlphaFoldDB" id="A0AAV0SXR9"/>
<dbReference type="GO" id="GO:0047493">
    <property type="term" value="F:ceramide cholinephosphotransferase activity"/>
    <property type="evidence" value="ECO:0007669"/>
    <property type="project" value="TreeGrafter"/>
</dbReference>